<gene>
    <name evidence="1" type="ORF">METZ01_LOCUS332067</name>
</gene>
<sequence length="110" mass="12964">MQTYFVPIFHITTEKEWEDCVDDNYYPDAFSSEGFIHFSTRKQLVNTANRIFRKRDLLFVLEVKQEGLEIVYENLGGGVELYPHLYSGLPTGNVNNQFFMKKNEEGIFQR</sequence>
<dbReference type="PANTHER" id="PTHR34129:SF1">
    <property type="entry name" value="DUF952 DOMAIN-CONTAINING PROTEIN"/>
    <property type="match status" value="1"/>
</dbReference>
<dbReference type="PANTHER" id="PTHR34129">
    <property type="entry name" value="BLR1139 PROTEIN"/>
    <property type="match status" value="1"/>
</dbReference>
<evidence type="ECO:0008006" key="2">
    <source>
        <dbReference type="Google" id="ProtNLM"/>
    </source>
</evidence>
<proteinExistence type="predicted"/>
<dbReference type="Gene3D" id="3.20.170.20">
    <property type="entry name" value="Protein of unknown function DUF952"/>
    <property type="match status" value="1"/>
</dbReference>
<dbReference type="SUPFAM" id="SSF56399">
    <property type="entry name" value="ADP-ribosylation"/>
    <property type="match status" value="1"/>
</dbReference>
<name>A0A382Q0U0_9ZZZZ</name>
<protein>
    <recommendedName>
        <fullName evidence="2">DUF952 domain-containing protein</fullName>
    </recommendedName>
</protein>
<evidence type="ECO:0000313" key="1">
    <source>
        <dbReference type="EMBL" id="SVC79213.1"/>
    </source>
</evidence>
<accession>A0A382Q0U0</accession>
<dbReference type="AlphaFoldDB" id="A0A382Q0U0"/>
<dbReference type="EMBL" id="UINC01111186">
    <property type="protein sequence ID" value="SVC79213.1"/>
    <property type="molecule type" value="Genomic_DNA"/>
</dbReference>
<dbReference type="InterPro" id="IPR009297">
    <property type="entry name" value="DUF952"/>
</dbReference>
<dbReference type="Pfam" id="PF06108">
    <property type="entry name" value="DUF952"/>
    <property type="match status" value="1"/>
</dbReference>
<reference evidence="1" key="1">
    <citation type="submission" date="2018-05" db="EMBL/GenBank/DDBJ databases">
        <authorList>
            <person name="Lanie J.A."/>
            <person name="Ng W.-L."/>
            <person name="Kazmierczak K.M."/>
            <person name="Andrzejewski T.M."/>
            <person name="Davidsen T.M."/>
            <person name="Wayne K.J."/>
            <person name="Tettelin H."/>
            <person name="Glass J.I."/>
            <person name="Rusch D."/>
            <person name="Podicherti R."/>
            <person name="Tsui H.-C.T."/>
            <person name="Winkler M.E."/>
        </authorList>
    </citation>
    <scope>NUCLEOTIDE SEQUENCE</scope>
</reference>
<organism evidence="1">
    <name type="scientific">marine metagenome</name>
    <dbReference type="NCBI Taxonomy" id="408172"/>
    <lineage>
        <taxon>unclassified sequences</taxon>
        <taxon>metagenomes</taxon>
        <taxon>ecological metagenomes</taxon>
    </lineage>
</organism>